<dbReference type="GO" id="GO:1903373">
    <property type="term" value="P:positive regulation of endoplasmic reticulum tubular network organization"/>
    <property type="evidence" value="ECO:0007669"/>
    <property type="project" value="UniProtKB-UniRule"/>
</dbReference>
<dbReference type="PANTHER" id="PTHR22166">
    <property type="entry name" value="ENDOPLASMIC RETICULUM JUNCTION FORMATION PROTEIN LUNAPARK"/>
    <property type="match status" value="1"/>
</dbReference>
<dbReference type="Proteomes" id="UP000036681">
    <property type="component" value="Unplaced"/>
</dbReference>
<comment type="domain">
    <text evidence="2">The C4-type zinc finger motif is necessary both for its ER three-way tubular junction localization and formation.</text>
</comment>
<feature type="transmembrane region" description="Helical" evidence="2">
    <location>
        <begin position="193"/>
        <end position="214"/>
    </location>
</feature>
<feature type="transmembrane region" description="Helical" evidence="2">
    <location>
        <begin position="161"/>
        <end position="181"/>
    </location>
</feature>
<evidence type="ECO:0000256" key="3">
    <source>
        <dbReference type="SAM" id="MobiDB-lite"/>
    </source>
</evidence>
<reference evidence="6" key="1">
    <citation type="submission" date="2023-03" db="UniProtKB">
        <authorList>
            <consortium name="WormBaseParasite"/>
        </authorList>
    </citation>
    <scope>IDENTIFICATION</scope>
</reference>
<dbReference type="WBParaSite" id="ALUE_0000744801-mRNA-1">
    <property type="protein sequence ID" value="ALUE_0000744801-mRNA-1"/>
    <property type="gene ID" value="ALUE_0000744801"/>
</dbReference>
<dbReference type="Pfam" id="PF10058">
    <property type="entry name" value="Zn_ribbon_10"/>
    <property type="match status" value="1"/>
</dbReference>
<keyword evidence="2" id="KW-0862">Zinc</keyword>
<keyword evidence="2" id="KW-1133">Transmembrane helix</keyword>
<keyword evidence="2" id="KW-0863">Zinc-finger</keyword>
<evidence type="ECO:0000259" key="4">
    <source>
        <dbReference type="Pfam" id="PF10058"/>
    </source>
</evidence>
<evidence type="ECO:0000313" key="5">
    <source>
        <dbReference type="Proteomes" id="UP000036681"/>
    </source>
</evidence>
<keyword evidence="2" id="KW-0812">Transmembrane</keyword>
<feature type="region of interest" description="Disordered" evidence="3">
    <location>
        <begin position="433"/>
        <end position="454"/>
    </location>
</feature>
<accession>A0A9J2PDF1</accession>
<feature type="compositionally biased region" description="Polar residues" evidence="3">
    <location>
        <begin position="433"/>
        <end position="447"/>
    </location>
</feature>
<comment type="function">
    <text evidence="2">Plays a role in determining ER morphology.</text>
</comment>
<evidence type="ECO:0000256" key="2">
    <source>
        <dbReference type="RuleBase" id="RU367073"/>
    </source>
</evidence>
<keyword evidence="2" id="KW-0472">Membrane</keyword>
<keyword evidence="2" id="KW-0479">Metal-binding</keyword>
<dbReference type="PANTHER" id="PTHR22166:SF12">
    <property type="entry name" value="ENDOPLASMIC RETICULUM JUNCTION FORMATION PROTEIN LUNAPARK"/>
    <property type="match status" value="1"/>
</dbReference>
<sequence>MLVRSPAICCSQLTTVVSTADCVHTEVTELTLSDDHGANVFRIAKSDELCGLVVRVSCCRGWGHSGALGCAMATTNMASWTLSSLIDAMGNILRRRKKVVTEELDEIQKRTKLLEDDISKTINSKNEQIRYRIGSNGYKSSRTACNVVASLKGSPKRSIQWLCSLTLFALTGLSVAVVFFYEPDRKRRAAYAILSSFGGLLVMYVTSVMTSGYYEWSIGRKRSAYEEMAKKKVALLEQVKETETFKVAKEILDKYGDPATPPPEPTNATHRERRSATVKMPFSPSAVGIEVVEDVEAKRALEAKRCLEDRQLMDMHMANSAVGQTTVTHVGRRPPRPFLKQQRTLVEKFVDFLLGDGPSHRFALVCASCYAHNGMAREEEFDYFSYRCWVCGTFNPARKQRIISQPHILTTPLTRAKSESAFINRRFSLCESTAPKQTRQRSESLQRPPTMDTKKDVTVNGSVCVADIYSLHLSSAK</sequence>
<name>A0A9J2PDF1_ASCLU</name>
<keyword evidence="2" id="KW-0256">Endoplasmic reticulum</keyword>
<feature type="domain" description="Lunapark zinc ribbon" evidence="4">
    <location>
        <begin position="347"/>
        <end position="395"/>
    </location>
</feature>
<dbReference type="GO" id="GO:0008270">
    <property type="term" value="F:zinc ion binding"/>
    <property type="evidence" value="ECO:0007669"/>
    <property type="project" value="UniProtKB-KW"/>
</dbReference>
<keyword evidence="5" id="KW-1185">Reference proteome</keyword>
<dbReference type="InterPro" id="IPR040115">
    <property type="entry name" value="Lnp"/>
</dbReference>
<comment type="subcellular location">
    <subcellularLocation>
        <location evidence="2">Endoplasmic reticulum membrane</location>
        <topology evidence="2">Multi-pass membrane protein</topology>
    </subcellularLocation>
</comment>
<dbReference type="GO" id="GO:0098826">
    <property type="term" value="C:endoplasmic reticulum tubular network membrane"/>
    <property type="evidence" value="ECO:0007669"/>
    <property type="project" value="UniProtKB-UniRule"/>
</dbReference>
<protein>
    <recommendedName>
        <fullName evidence="2">Endoplasmic reticulum junction formation protein lunapark</fullName>
    </recommendedName>
</protein>
<evidence type="ECO:0000256" key="1">
    <source>
        <dbReference type="ARBA" id="ARBA00009940"/>
    </source>
</evidence>
<evidence type="ECO:0000313" key="6">
    <source>
        <dbReference type="WBParaSite" id="ALUE_0000744801-mRNA-1"/>
    </source>
</evidence>
<organism evidence="5 6">
    <name type="scientific">Ascaris lumbricoides</name>
    <name type="common">Giant roundworm</name>
    <dbReference type="NCBI Taxonomy" id="6252"/>
    <lineage>
        <taxon>Eukaryota</taxon>
        <taxon>Metazoa</taxon>
        <taxon>Ecdysozoa</taxon>
        <taxon>Nematoda</taxon>
        <taxon>Chromadorea</taxon>
        <taxon>Rhabditida</taxon>
        <taxon>Spirurina</taxon>
        <taxon>Ascaridomorpha</taxon>
        <taxon>Ascaridoidea</taxon>
        <taxon>Ascarididae</taxon>
        <taxon>Ascaris</taxon>
    </lineage>
</organism>
<dbReference type="InterPro" id="IPR019273">
    <property type="entry name" value="Lunapark_Znf"/>
</dbReference>
<comment type="similarity">
    <text evidence="1 2">Belongs to the lunapark family.</text>
</comment>
<proteinExistence type="inferred from homology"/>
<dbReference type="AlphaFoldDB" id="A0A9J2PDF1"/>
<feature type="region of interest" description="Disordered" evidence="3">
    <location>
        <begin position="254"/>
        <end position="275"/>
    </location>
</feature>
<dbReference type="GO" id="GO:0071788">
    <property type="term" value="P:endoplasmic reticulum tubular network maintenance"/>
    <property type="evidence" value="ECO:0007669"/>
    <property type="project" value="UniProtKB-UniRule"/>
</dbReference>